<comment type="catalytic activity">
    <reaction evidence="3">
        <text>2 GTP = 3',3'-c-di-GMP + 2 diphosphate</text>
        <dbReference type="Rhea" id="RHEA:24898"/>
        <dbReference type="ChEBI" id="CHEBI:33019"/>
        <dbReference type="ChEBI" id="CHEBI:37565"/>
        <dbReference type="ChEBI" id="CHEBI:58805"/>
        <dbReference type="EC" id="2.7.7.65"/>
    </reaction>
</comment>
<dbReference type="Proteomes" id="UP000199527">
    <property type="component" value="Unassembled WGS sequence"/>
</dbReference>
<dbReference type="PANTHER" id="PTHR45138">
    <property type="entry name" value="REGULATORY COMPONENTS OF SENSORY TRANSDUCTION SYSTEM"/>
    <property type="match status" value="1"/>
</dbReference>
<feature type="transmembrane region" description="Helical" evidence="4">
    <location>
        <begin position="156"/>
        <end position="176"/>
    </location>
</feature>
<dbReference type="Pfam" id="PF00990">
    <property type="entry name" value="GGDEF"/>
    <property type="match status" value="1"/>
</dbReference>
<dbReference type="InterPro" id="IPR029787">
    <property type="entry name" value="Nucleotide_cyclase"/>
</dbReference>
<dbReference type="CDD" id="cd01949">
    <property type="entry name" value="GGDEF"/>
    <property type="match status" value="1"/>
</dbReference>
<dbReference type="Gene3D" id="1.25.40.10">
    <property type="entry name" value="Tetratricopeptide repeat domain"/>
    <property type="match status" value="1"/>
</dbReference>
<dbReference type="Gene3D" id="3.30.70.270">
    <property type="match status" value="1"/>
</dbReference>
<evidence type="ECO:0000256" key="3">
    <source>
        <dbReference type="ARBA" id="ARBA00034247"/>
    </source>
</evidence>
<dbReference type="PROSITE" id="PS50887">
    <property type="entry name" value="GGDEF"/>
    <property type="match status" value="1"/>
</dbReference>
<evidence type="ECO:0000313" key="7">
    <source>
        <dbReference type="Proteomes" id="UP000199527"/>
    </source>
</evidence>
<evidence type="ECO:0000256" key="2">
    <source>
        <dbReference type="ARBA" id="ARBA00012528"/>
    </source>
</evidence>
<sequence length="376" mass="42523">MLRALYIGVLTSQGRFDEAIEYGVEFYSSQDADQGYEYLSTIEHALGKAFLEIGDFEQSKRFLLLAENRLRNQGLDENLREIYPTLFKLYYSLGEFDSSYQYGKLAVEHTEKFARDALDKSMVFEMAKSKYLDFENRLAIAEKNSLEAEYKYKQSLVFLGWSTLACVLLVLTVMGVQRQKSKIKASLETDTLTKVLSRVSLMESCTKAVAEAKRREQPLSLVVFDLDLFKRVNDTFGHAVGDWVLKTVSSVVRTSIRDKDILGRLGGEEFVICLPNTDIEQARQLSERCREGLERIISPVAIENLDISASFGVARLDDTVDSLDKLLMTADKCLYQAKHLGRNRVVTVLEDEGTGDYKPSMGLCSLQAELVQTPLK</sequence>
<evidence type="ECO:0000256" key="1">
    <source>
        <dbReference type="ARBA" id="ARBA00001946"/>
    </source>
</evidence>
<gene>
    <name evidence="6" type="ORF">SAMN04488540_109129</name>
</gene>
<reference evidence="7" key="1">
    <citation type="submission" date="2016-10" db="EMBL/GenBank/DDBJ databases">
        <authorList>
            <person name="Varghese N."/>
            <person name="Submissions S."/>
        </authorList>
    </citation>
    <scope>NUCLEOTIDE SEQUENCE [LARGE SCALE GENOMIC DNA]</scope>
    <source>
        <strain evidence="7">DSM 23317</strain>
    </source>
</reference>
<dbReference type="InterPro" id="IPR011990">
    <property type="entry name" value="TPR-like_helical_dom_sf"/>
</dbReference>
<evidence type="ECO:0000313" key="6">
    <source>
        <dbReference type="EMBL" id="SDJ54630.1"/>
    </source>
</evidence>
<dbReference type="InterPro" id="IPR000160">
    <property type="entry name" value="GGDEF_dom"/>
</dbReference>
<proteinExistence type="predicted"/>
<dbReference type="FunFam" id="3.30.70.270:FF:000001">
    <property type="entry name" value="Diguanylate cyclase domain protein"/>
    <property type="match status" value="1"/>
</dbReference>
<keyword evidence="4" id="KW-0812">Transmembrane</keyword>
<dbReference type="PANTHER" id="PTHR45138:SF9">
    <property type="entry name" value="DIGUANYLATE CYCLASE DGCM-RELATED"/>
    <property type="match status" value="1"/>
</dbReference>
<comment type="cofactor">
    <cofactor evidence="1">
        <name>Mg(2+)</name>
        <dbReference type="ChEBI" id="CHEBI:18420"/>
    </cofactor>
</comment>
<keyword evidence="4" id="KW-1133">Transmembrane helix</keyword>
<name>A0A1G8UNT1_9GAMM</name>
<evidence type="ECO:0000256" key="4">
    <source>
        <dbReference type="SAM" id="Phobius"/>
    </source>
</evidence>
<dbReference type="NCBIfam" id="TIGR00254">
    <property type="entry name" value="GGDEF"/>
    <property type="match status" value="1"/>
</dbReference>
<evidence type="ECO:0000259" key="5">
    <source>
        <dbReference type="PROSITE" id="PS50887"/>
    </source>
</evidence>
<dbReference type="InterPro" id="IPR043128">
    <property type="entry name" value="Rev_trsase/Diguanyl_cyclase"/>
</dbReference>
<feature type="domain" description="GGDEF" evidence="5">
    <location>
        <begin position="217"/>
        <end position="350"/>
    </location>
</feature>
<keyword evidence="7" id="KW-1185">Reference proteome</keyword>
<dbReference type="GO" id="GO:0052621">
    <property type="term" value="F:diguanylate cyclase activity"/>
    <property type="evidence" value="ECO:0007669"/>
    <property type="project" value="UniProtKB-EC"/>
</dbReference>
<keyword evidence="4" id="KW-0472">Membrane</keyword>
<dbReference type="SMART" id="SM00267">
    <property type="entry name" value="GGDEF"/>
    <property type="match status" value="1"/>
</dbReference>
<dbReference type="EMBL" id="FNEM01000009">
    <property type="protein sequence ID" value="SDJ54630.1"/>
    <property type="molecule type" value="Genomic_DNA"/>
</dbReference>
<dbReference type="SUPFAM" id="SSF55073">
    <property type="entry name" value="Nucleotide cyclase"/>
    <property type="match status" value="1"/>
</dbReference>
<accession>A0A1G8UNT1</accession>
<protein>
    <recommendedName>
        <fullName evidence="2">diguanylate cyclase</fullName>
        <ecNumber evidence="2">2.7.7.65</ecNumber>
    </recommendedName>
</protein>
<dbReference type="EC" id="2.7.7.65" evidence="2"/>
<dbReference type="InterPro" id="IPR050469">
    <property type="entry name" value="Diguanylate_Cyclase"/>
</dbReference>
<dbReference type="AlphaFoldDB" id="A0A1G8UNT1"/>
<organism evidence="6 7">
    <name type="scientific">Ferrimonas sediminum</name>
    <dbReference type="NCBI Taxonomy" id="718193"/>
    <lineage>
        <taxon>Bacteria</taxon>
        <taxon>Pseudomonadati</taxon>
        <taxon>Pseudomonadota</taxon>
        <taxon>Gammaproteobacteria</taxon>
        <taxon>Alteromonadales</taxon>
        <taxon>Ferrimonadaceae</taxon>
        <taxon>Ferrimonas</taxon>
    </lineage>
</organism>